<dbReference type="Pfam" id="PF07610">
    <property type="entry name" value="DUF1573"/>
    <property type="match status" value="1"/>
</dbReference>
<dbReference type="InterPro" id="IPR011467">
    <property type="entry name" value="DUF1573"/>
</dbReference>
<evidence type="ECO:0000313" key="3">
    <source>
        <dbReference type="Proteomes" id="UP000249016"/>
    </source>
</evidence>
<protein>
    <submittedName>
        <fullName evidence="2">DUF1573 domain-containing protein</fullName>
    </submittedName>
</protein>
<comment type="caution">
    <text evidence="2">The sequence shown here is derived from an EMBL/GenBank/DDBJ whole genome shotgun (WGS) entry which is preliminary data.</text>
</comment>
<dbReference type="OrthoDB" id="826619at2"/>
<proteinExistence type="predicted"/>
<dbReference type="InterPro" id="IPR013783">
    <property type="entry name" value="Ig-like_fold"/>
</dbReference>
<feature type="chain" id="PRO_5016379406" evidence="1">
    <location>
        <begin position="24"/>
        <end position="130"/>
    </location>
</feature>
<dbReference type="EMBL" id="QLII01000001">
    <property type="protein sequence ID" value="RAI77833.1"/>
    <property type="molecule type" value="Genomic_DNA"/>
</dbReference>
<sequence>MKRLLFFGSLLLLSATMAMTIPAAIFNWRSTTHDFGRVAQNKPVTAEFSFTNKGELPLVINQAKGSCGCTGVEYPKAPVMPGQSGVIKATFNAAALGAFNKSVTVESNAEGGTQMLYFKGEVVKEGTAAQ</sequence>
<dbReference type="Proteomes" id="UP000249016">
    <property type="component" value="Unassembled WGS sequence"/>
</dbReference>
<organism evidence="2 3">
    <name type="scientific">Spirosoma telluris</name>
    <dbReference type="NCBI Taxonomy" id="2183553"/>
    <lineage>
        <taxon>Bacteria</taxon>
        <taxon>Pseudomonadati</taxon>
        <taxon>Bacteroidota</taxon>
        <taxon>Cytophagia</taxon>
        <taxon>Cytophagales</taxon>
        <taxon>Cytophagaceae</taxon>
        <taxon>Spirosoma</taxon>
    </lineage>
</organism>
<dbReference type="AlphaFoldDB" id="A0A327NTD1"/>
<keyword evidence="3" id="KW-1185">Reference proteome</keyword>
<name>A0A327NTD1_9BACT</name>
<reference evidence="2 3" key="1">
    <citation type="submission" date="2018-06" db="EMBL/GenBank/DDBJ databases">
        <title>Spirosoma sp. HMF3257 Genome sequencing and assembly.</title>
        <authorList>
            <person name="Kang H."/>
            <person name="Cha I."/>
            <person name="Kim H."/>
            <person name="Kang J."/>
            <person name="Joh K."/>
        </authorList>
    </citation>
    <scope>NUCLEOTIDE SEQUENCE [LARGE SCALE GENOMIC DNA]</scope>
    <source>
        <strain evidence="2 3">HMF3257</strain>
    </source>
</reference>
<gene>
    <name evidence="2" type="ORF">HMF3257_33570</name>
</gene>
<accession>A0A327NTD1</accession>
<feature type="signal peptide" evidence="1">
    <location>
        <begin position="1"/>
        <end position="23"/>
    </location>
</feature>
<evidence type="ECO:0000313" key="2">
    <source>
        <dbReference type="EMBL" id="RAI77833.1"/>
    </source>
</evidence>
<keyword evidence="1" id="KW-0732">Signal</keyword>
<dbReference type="PANTHER" id="PTHR37833">
    <property type="entry name" value="LIPOPROTEIN-RELATED"/>
    <property type="match status" value="1"/>
</dbReference>
<dbReference type="Gene3D" id="2.60.40.10">
    <property type="entry name" value="Immunoglobulins"/>
    <property type="match status" value="1"/>
</dbReference>
<dbReference type="PANTHER" id="PTHR37833:SF1">
    <property type="entry name" value="SIGNAL PEPTIDE PROTEIN"/>
    <property type="match status" value="1"/>
</dbReference>
<dbReference type="RefSeq" id="WP_111348897.1">
    <property type="nucleotide sequence ID" value="NZ_QLII01000001.1"/>
</dbReference>
<evidence type="ECO:0000256" key="1">
    <source>
        <dbReference type="SAM" id="SignalP"/>
    </source>
</evidence>